<keyword evidence="18" id="KW-1185">Reference proteome</keyword>
<evidence type="ECO:0000256" key="12">
    <source>
        <dbReference type="ARBA" id="ARBA00051096"/>
    </source>
</evidence>
<dbReference type="InterPro" id="IPR013747">
    <property type="entry name" value="ACP_syn_III_C"/>
</dbReference>
<evidence type="ECO:0000259" key="15">
    <source>
        <dbReference type="Pfam" id="PF08545"/>
    </source>
</evidence>
<comment type="domain">
    <text evidence="13">The last Arg residue of the ACP-binding site is essential for the weak association between ACP/AcpP and FabH.</text>
</comment>
<evidence type="ECO:0000256" key="2">
    <source>
        <dbReference type="ARBA" id="ARBA00008642"/>
    </source>
</evidence>
<dbReference type="PANTHER" id="PTHR34069">
    <property type="entry name" value="3-OXOACYL-[ACYL-CARRIER-PROTEIN] SYNTHASE 3"/>
    <property type="match status" value="1"/>
</dbReference>
<comment type="function">
    <text evidence="13">Catalyzes the condensation reaction of fatty acid synthesis by the addition to an acyl acceptor of two carbons from malonyl-ACP. Catalyzes the first condensation reaction which initiates fatty acid synthesis and may therefore play a role in governing the total rate of fatty acid production. Possesses both acetoacetyl-ACP synthase and acetyl transacylase activities. Its substrate specificity determines the biosynthesis of branched-chain and/or straight-chain of fatty acids.</text>
</comment>
<name>A0A161S8R2_9FLAO</name>
<dbReference type="GO" id="GO:0006633">
    <property type="term" value="P:fatty acid biosynthetic process"/>
    <property type="evidence" value="ECO:0007669"/>
    <property type="project" value="UniProtKB-UniRule"/>
</dbReference>
<comment type="catalytic activity">
    <reaction evidence="12">
        <text>malonyl-[ACP] + acetyl-CoA + H(+) = 3-oxobutanoyl-[ACP] + CO2 + CoA</text>
        <dbReference type="Rhea" id="RHEA:12080"/>
        <dbReference type="Rhea" id="RHEA-COMP:9623"/>
        <dbReference type="Rhea" id="RHEA-COMP:9625"/>
        <dbReference type="ChEBI" id="CHEBI:15378"/>
        <dbReference type="ChEBI" id="CHEBI:16526"/>
        <dbReference type="ChEBI" id="CHEBI:57287"/>
        <dbReference type="ChEBI" id="CHEBI:57288"/>
        <dbReference type="ChEBI" id="CHEBI:78449"/>
        <dbReference type="ChEBI" id="CHEBI:78450"/>
        <dbReference type="EC" id="2.3.1.180"/>
    </reaction>
    <physiologicalReaction direction="left-to-right" evidence="12">
        <dbReference type="Rhea" id="RHEA:12081"/>
    </physiologicalReaction>
</comment>
<evidence type="ECO:0000256" key="11">
    <source>
        <dbReference type="ARBA" id="ARBA00023315"/>
    </source>
</evidence>
<keyword evidence="10 13" id="KW-0511">Multifunctional enzyme</keyword>
<evidence type="ECO:0000313" key="17">
    <source>
        <dbReference type="EMBL" id="SEI76485.1"/>
    </source>
</evidence>
<evidence type="ECO:0000256" key="13">
    <source>
        <dbReference type="HAMAP-Rule" id="MF_01815"/>
    </source>
</evidence>
<dbReference type="EMBL" id="LQNU01000079">
    <property type="protein sequence ID" value="KZE76025.1"/>
    <property type="molecule type" value="Genomic_DNA"/>
</dbReference>
<evidence type="ECO:0000256" key="1">
    <source>
        <dbReference type="ARBA" id="ARBA00005194"/>
    </source>
</evidence>
<dbReference type="CDD" id="cd00830">
    <property type="entry name" value="KAS_III"/>
    <property type="match status" value="1"/>
</dbReference>
<feature type="active site" evidence="13">
    <location>
        <position position="290"/>
    </location>
</feature>
<feature type="domain" description="Beta-ketoacyl-[acyl-carrier-protein] synthase III C-terminal" evidence="14">
    <location>
        <begin position="244"/>
        <end position="331"/>
    </location>
</feature>
<comment type="pathway">
    <text evidence="1 13">Lipid metabolism; fatty acid biosynthesis.</text>
</comment>
<keyword evidence="11 13" id="KW-0012">Acyltransferase</keyword>
<comment type="similarity">
    <text evidence="2 13">Belongs to the thiolase-like superfamily. FabH family.</text>
</comment>
<keyword evidence="7 13" id="KW-0276">Fatty acid metabolism</keyword>
<dbReference type="Proteomes" id="UP000076630">
    <property type="component" value="Unassembled WGS sequence"/>
</dbReference>
<evidence type="ECO:0000256" key="8">
    <source>
        <dbReference type="ARBA" id="ARBA00023098"/>
    </source>
</evidence>
<protein>
    <recommendedName>
        <fullName evidence="3 13">Beta-ketoacyl-[acyl-carrier-protein] synthase III</fullName>
        <shortName evidence="13">Beta-ketoacyl-ACP synthase III</shortName>
        <shortName evidence="13">KAS III</shortName>
        <ecNumber evidence="3 13">2.3.1.180</ecNumber>
    </recommendedName>
    <alternativeName>
        <fullName evidence="13">3-oxoacyl-[acyl-carrier-protein] synthase 3</fullName>
    </alternativeName>
    <alternativeName>
        <fullName evidence="13">3-oxoacyl-[acyl-carrier-protein] synthase III</fullName>
    </alternativeName>
</protein>
<dbReference type="Pfam" id="PF08541">
    <property type="entry name" value="ACP_syn_III_C"/>
    <property type="match status" value="1"/>
</dbReference>
<evidence type="ECO:0000256" key="6">
    <source>
        <dbReference type="ARBA" id="ARBA00022679"/>
    </source>
</evidence>
<organism evidence="16 18">
    <name type="scientific">Myroides marinus</name>
    <dbReference type="NCBI Taxonomy" id="703342"/>
    <lineage>
        <taxon>Bacteria</taxon>
        <taxon>Pseudomonadati</taxon>
        <taxon>Bacteroidota</taxon>
        <taxon>Flavobacteriia</taxon>
        <taxon>Flavobacteriales</taxon>
        <taxon>Flavobacteriaceae</taxon>
        <taxon>Myroides</taxon>
    </lineage>
</organism>
<feature type="region of interest" description="ACP-binding" evidence="13">
    <location>
        <begin position="261"/>
        <end position="265"/>
    </location>
</feature>
<evidence type="ECO:0000256" key="3">
    <source>
        <dbReference type="ARBA" id="ARBA00012333"/>
    </source>
</evidence>
<dbReference type="RefSeq" id="WP_038986073.1">
    <property type="nucleotide sequence ID" value="NZ_FNYS01000004.1"/>
</dbReference>
<evidence type="ECO:0000256" key="7">
    <source>
        <dbReference type="ARBA" id="ARBA00022832"/>
    </source>
</evidence>
<evidence type="ECO:0000256" key="10">
    <source>
        <dbReference type="ARBA" id="ARBA00023268"/>
    </source>
</evidence>
<proteinExistence type="inferred from homology"/>
<dbReference type="InterPro" id="IPR013751">
    <property type="entry name" value="ACP_syn_III_N"/>
</dbReference>
<reference evidence="17 19" key="2">
    <citation type="submission" date="2016-10" db="EMBL/GenBank/DDBJ databases">
        <authorList>
            <person name="de Groot N.N."/>
        </authorList>
    </citation>
    <scope>NUCLEOTIDE SEQUENCE [LARGE SCALE GENOMIC DNA]</scope>
    <source>
        <strain evidence="17 19">DSM 23048</strain>
    </source>
</reference>
<evidence type="ECO:0000256" key="4">
    <source>
        <dbReference type="ARBA" id="ARBA00022490"/>
    </source>
</evidence>
<dbReference type="GeneID" id="82256500"/>
<dbReference type="OrthoDB" id="9815506at2"/>
<feature type="active site" evidence="13">
    <location>
        <position position="260"/>
    </location>
</feature>
<dbReference type="NCBIfam" id="NF006829">
    <property type="entry name" value="PRK09352.1"/>
    <property type="match status" value="1"/>
</dbReference>
<gene>
    <name evidence="13" type="primary">fabH</name>
    <name evidence="16" type="ORF">AV926_16620</name>
    <name evidence="17" type="ORF">SAMN04488018_10494</name>
</gene>
<evidence type="ECO:0000313" key="16">
    <source>
        <dbReference type="EMBL" id="KZE76025.1"/>
    </source>
</evidence>
<evidence type="ECO:0000256" key="9">
    <source>
        <dbReference type="ARBA" id="ARBA00023160"/>
    </source>
</evidence>
<dbReference type="HAMAP" id="MF_01815">
    <property type="entry name" value="FabH"/>
    <property type="match status" value="1"/>
</dbReference>
<dbReference type="AlphaFoldDB" id="A0A161S8R2"/>
<dbReference type="InterPro" id="IPR016039">
    <property type="entry name" value="Thiolase-like"/>
</dbReference>
<dbReference type="EC" id="2.3.1.180" evidence="3 13"/>
<evidence type="ECO:0000313" key="19">
    <source>
        <dbReference type="Proteomes" id="UP000183077"/>
    </source>
</evidence>
<feature type="active site" evidence="13">
    <location>
        <position position="121"/>
    </location>
</feature>
<comment type="subcellular location">
    <subcellularLocation>
        <location evidence="13">Cytoplasm</location>
    </subcellularLocation>
</comment>
<feature type="domain" description="Beta-ketoacyl-[acyl-carrier-protein] synthase III N-terminal" evidence="15">
    <location>
        <begin position="115"/>
        <end position="192"/>
    </location>
</feature>
<keyword evidence="8 13" id="KW-0443">Lipid metabolism</keyword>
<keyword evidence="5 13" id="KW-0444">Lipid biosynthesis</keyword>
<sequence length="333" mass="36590">MIKTTTHKNIYANITAIGGYVPEHKRTNEDLAKVTDTNDEWIIKRTGIKERRILEKGLATSDMAVRAIENLIANYDKKISDIDAIIVATSTPDMPMPATANIICEKLGINHVWGFDVNAACSGFLYALDLGASLVESQRYKNVVVVGADKISAYVNIKDRSTNILFGDGAGVVWLEPSKETGVIDALMQSNGQGKEFLNIEGGGSLYPTTDLEQNDEKRYIKQDGKVVFKQAIQSMSEACLNVLDRNGLTIDDVNWLVPHQANKRIIDAVGKQINIQEDKTLVNIANYGNTIAATIPLCIWENTDKIKKGDLVLLTAFGAGFSWGASILRWSI</sequence>
<dbReference type="Pfam" id="PF08545">
    <property type="entry name" value="ACP_syn_III"/>
    <property type="match status" value="1"/>
</dbReference>
<dbReference type="Proteomes" id="UP000183077">
    <property type="component" value="Unassembled WGS sequence"/>
</dbReference>
<keyword evidence="9 13" id="KW-0275">Fatty acid biosynthesis</keyword>
<dbReference type="UniPathway" id="UPA00094"/>
<keyword evidence="6 13" id="KW-0808">Transferase</keyword>
<keyword evidence="4 13" id="KW-0963">Cytoplasm</keyword>
<dbReference type="PANTHER" id="PTHR34069:SF2">
    <property type="entry name" value="BETA-KETOACYL-[ACYL-CARRIER-PROTEIN] SYNTHASE III"/>
    <property type="match status" value="1"/>
</dbReference>
<reference evidence="16 18" key="1">
    <citation type="submission" date="2016-01" db="EMBL/GenBank/DDBJ databases">
        <title>Whole genome sequencing of Myroides marinus L41.</title>
        <authorList>
            <person name="Hong K.W."/>
        </authorList>
    </citation>
    <scope>NUCLEOTIDE SEQUENCE [LARGE SCALE GENOMIC DNA]</scope>
    <source>
        <strain evidence="16 18">L41</strain>
    </source>
</reference>
<dbReference type="GO" id="GO:0033818">
    <property type="term" value="F:beta-ketoacyl-acyl-carrier-protein synthase III activity"/>
    <property type="evidence" value="ECO:0007669"/>
    <property type="project" value="UniProtKB-UniRule"/>
</dbReference>
<dbReference type="GO" id="GO:0004315">
    <property type="term" value="F:3-oxoacyl-[acyl-carrier-protein] synthase activity"/>
    <property type="evidence" value="ECO:0007669"/>
    <property type="project" value="InterPro"/>
</dbReference>
<accession>A0A161S8R2</accession>
<dbReference type="GO" id="GO:0005737">
    <property type="term" value="C:cytoplasm"/>
    <property type="evidence" value="ECO:0007669"/>
    <property type="project" value="UniProtKB-SubCell"/>
</dbReference>
<dbReference type="EMBL" id="FNYS01000004">
    <property type="protein sequence ID" value="SEI76485.1"/>
    <property type="molecule type" value="Genomic_DNA"/>
</dbReference>
<dbReference type="FunFam" id="3.40.47.10:FF:000004">
    <property type="entry name" value="3-oxoacyl-[acyl-carrier-protein] synthase 3"/>
    <property type="match status" value="1"/>
</dbReference>
<dbReference type="NCBIfam" id="TIGR00747">
    <property type="entry name" value="fabH"/>
    <property type="match status" value="1"/>
</dbReference>
<dbReference type="InterPro" id="IPR004655">
    <property type="entry name" value="FabH"/>
</dbReference>
<comment type="subunit">
    <text evidence="13">Homodimer.</text>
</comment>
<dbReference type="GO" id="GO:0044550">
    <property type="term" value="P:secondary metabolite biosynthetic process"/>
    <property type="evidence" value="ECO:0007669"/>
    <property type="project" value="TreeGrafter"/>
</dbReference>
<dbReference type="Gene3D" id="3.40.47.10">
    <property type="match status" value="1"/>
</dbReference>
<dbReference type="SUPFAM" id="SSF53901">
    <property type="entry name" value="Thiolase-like"/>
    <property type="match status" value="1"/>
</dbReference>
<evidence type="ECO:0000259" key="14">
    <source>
        <dbReference type="Pfam" id="PF08541"/>
    </source>
</evidence>
<evidence type="ECO:0000256" key="5">
    <source>
        <dbReference type="ARBA" id="ARBA00022516"/>
    </source>
</evidence>
<evidence type="ECO:0000313" key="18">
    <source>
        <dbReference type="Proteomes" id="UP000076630"/>
    </source>
</evidence>